<dbReference type="InterPro" id="IPR001810">
    <property type="entry name" value="F-box_dom"/>
</dbReference>
<keyword evidence="3" id="KW-1185">Reference proteome</keyword>
<accession>A0A165NXZ9</accession>
<protein>
    <recommendedName>
        <fullName evidence="1">F-box domain-containing protein</fullName>
    </recommendedName>
</protein>
<dbReference type="STRING" id="1314781.A0A165NXZ9"/>
<gene>
    <name evidence="2" type="ORF">EXIGLDRAFT_718501</name>
</gene>
<proteinExistence type="predicted"/>
<dbReference type="InParanoid" id="A0A165NXZ9"/>
<dbReference type="AlphaFoldDB" id="A0A165NXZ9"/>
<organism evidence="2 3">
    <name type="scientific">Exidia glandulosa HHB12029</name>
    <dbReference type="NCBI Taxonomy" id="1314781"/>
    <lineage>
        <taxon>Eukaryota</taxon>
        <taxon>Fungi</taxon>
        <taxon>Dikarya</taxon>
        <taxon>Basidiomycota</taxon>
        <taxon>Agaricomycotina</taxon>
        <taxon>Agaricomycetes</taxon>
        <taxon>Auriculariales</taxon>
        <taxon>Exidiaceae</taxon>
        <taxon>Exidia</taxon>
    </lineage>
</organism>
<dbReference type="OrthoDB" id="2995388at2759"/>
<dbReference type="SUPFAM" id="SSF52047">
    <property type="entry name" value="RNI-like"/>
    <property type="match status" value="1"/>
</dbReference>
<name>A0A165NXZ9_EXIGL</name>
<reference evidence="2 3" key="1">
    <citation type="journal article" date="2016" name="Mol. Biol. Evol.">
        <title>Comparative Genomics of Early-Diverging Mushroom-Forming Fungi Provides Insights into the Origins of Lignocellulose Decay Capabilities.</title>
        <authorList>
            <person name="Nagy L.G."/>
            <person name="Riley R."/>
            <person name="Tritt A."/>
            <person name="Adam C."/>
            <person name="Daum C."/>
            <person name="Floudas D."/>
            <person name="Sun H."/>
            <person name="Yadav J.S."/>
            <person name="Pangilinan J."/>
            <person name="Larsson K.H."/>
            <person name="Matsuura K."/>
            <person name="Barry K."/>
            <person name="Labutti K."/>
            <person name="Kuo R."/>
            <person name="Ohm R.A."/>
            <person name="Bhattacharya S.S."/>
            <person name="Shirouzu T."/>
            <person name="Yoshinaga Y."/>
            <person name="Martin F.M."/>
            <person name="Grigoriev I.V."/>
            <person name="Hibbett D.S."/>
        </authorList>
    </citation>
    <scope>NUCLEOTIDE SEQUENCE [LARGE SCALE GENOMIC DNA]</scope>
    <source>
        <strain evidence="2 3">HHB12029</strain>
    </source>
</reference>
<dbReference type="PROSITE" id="PS50181">
    <property type="entry name" value="FBOX"/>
    <property type="match status" value="1"/>
</dbReference>
<feature type="domain" description="F-box" evidence="1">
    <location>
        <begin position="1"/>
        <end position="51"/>
    </location>
</feature>
<dbReference type="Gene3D" id="3.80.10.10">
    <property type="entry name" value="Ribonuclease Inhibitor"/>
    <property type="match status" value="1"/>
</dbReference>
<sequence>MIQLPTELFIDIFSLACAADTYDIERKLHLAQVCVYWRAVALTYPTFWSQIRIRTSRDATFLNVALAHSRDSALDIELSWQPRRDDTILSDAQKHAVVEALRAPAQRSRLRCLCVDYVNVPPNALRLLLGAGLEFPALEDLAITGKYCKQPFLEPHLQAQCLRRLSLSQVDFTSWDTLIASSLEHVCLDDVVVGESAKLLTTILRRCAALRHLEWDVSSSFLMSTSSEVIRDALAPHLDTLRLGQTILAADILRFLNHSVNMDPIQNIEASIYNGDRVDDETLEFLQEIIFRMGRLVDLSVEETDQQVVLRDDVGRIRRLIVWNEDSTWDIPSLWSALSTYYSIDTSLLSLRMRTVDWNGFAGAFSKRPPSALTEVYITVTGDLKYYTIDGESWHPDAESRPPRTLIIPNLRRIVFLHNADAAIWDVSDLPVAVRVRDILQYVECEAATRVEVCISDAVRARGEGISEHETLLAGLSGKWILCHHCACA</sequence>
<evidence type="ECO:0000313" key="3">
    <source>
        <dbReference type="Proteomes" id="UP000077266"/>
    </source>
</evidence>
<dbReference type="InterPro" id="IPR032675">
    <property type="entry name" value="LRR_dom_sf"/>
</dbReference>
<dbReference type="EMBL" id="KV425894">
    <property type="protein sequence ID" value="KZW01376.1"/>
    <property type="molecule type" value="Genomic_DNA"/>
</dbReference>
<evidence type="ECO:0000313" key="2">
    <source>
        <dbReference type="EMBL" id="KZW01376.1"/>
    </source>
</evidence>
<dbReference type="Pfam" id="PF12937">
    <property type="entry name" value="F-box-like"/>
    <property type="match status" value="1"/>
</dbReference>
<dbReference type="Proteomes" id="UP000077266">
    <property type="component" value="Unassembled WGS sequence"/>
</dbReference>
<evidence type="ECO:0000259" key="1">
    <source>
        <dbReference type="PROSITE" id="PS50181"/>
    </source>
</evidence>